<keyword evidence="13 17" id="KW-0961">Cell wall biogenesis/degradation</keyword>
<evidence type="ECO:0000256" key="12">
    <source>
        <dbReference type="ARBA" id="ARBA00023251"/>
    </source>
</evidence>
<dbReference type="Pfam" id="PF02673">
    <property type="entry name" value="BacA"/>
    <property type="match status" value="1"/>
</dbReference>
<dbReference type="STRING" id="439292.Bsel_2205"/>
<organism evidence="18 19">
    <name type="scientific">Bacillus selenitireducens (strain ATCC 700615 / DSM 15326 / MLS10)</name>
    <dbReference type="NCBI Taxonomy" id="439292"/>
    <lineage>
        <taxon>Bacteria</taxon>
        <taxon>Bacillati</taxon>
        <taxon>Bacillota</taxon>
        <taxon>Bacilli</taxon>
        <taxon>Bacillales</taxon>
        <taxon>Bacillaceae</taxon>
        <taxon>Salisediminibacterium</taxon>
    </lineage>
</organism>
<dbReference type="GO" id="GO:0046677">
    <property type="term" value="P:response to antibiotic"/>
    <property type="evidence" value="ECO:0007669"/>
    <property type="project" value="UniProtKB-UniRule"/>
</dbReference>
<accession>D6XVH1</accession>
<comment type="catalytic activity">
    <reaction evidence="16 17">
        <text>di-trans,octa-cis-undecaprenyl diphosphate + H2O = di-trans,octa-cis-undecaprenyl phosphate + phosphate + H(+)</text>
        <dbReference type="Rhea" id="RHEA:28094"/>
        <dbReference type="ChEBI" id="CHEBI:15377"/>
        <dbReference type="ChEBI" id="CHEBI:15378"/>
        <dbReference type="ChEBI" id="CHEBI:43474"/>
        <dbReference type="ChEBI" id="CHEBI:58405"/>
        <dbReference type="ChEBI" id="CHEBI:60392"/>
        <dbReference type="EC" id="3.6.1.27"/>
    </reaction>
</comment>
<evidence type="ECO:0000256" key="15">
    <source>
        <dbReference type="ARBA" id="ARBA00032932"/>
    </source>
</evidence>
<dbReference type="GO" id="GO:0071555">
    <property type="term" value="P:cell wall organization"/>
    <property type="evidence" value="ECO:0007669"/>
    <property type="project" value="UniProtKB-KW"/>
</dbReference>
<dbReference type="GO" id="GO:0009252">
    <property type="term" value="P:peptidoglycan biosynthetic process"/>
    <property type="evidence" value="ECO:0007669"/>
    <property type="project" value="UniProtKB-KW"/>
</dbReference>
<keyword evidence="9 17" id="KW-0573">Peptidoglycan synthesis</keyword>
<keyword evidence="6 17" id="KW-0812">Transmembrane</keyword>
<gene>
    <name evidence="17" type="primary">uppP</name>
    <name evidence="18" type="ordered locus">Bsel_2205</name>
</gene>
<evidence type="ECO:0000256" key="1">
    <source>
        <dbReference type="ARBA" id="ARBA00004651"/>
    </source>
</evidence>
<dbReference type="HOGENOM" id="CLU_060296_1_2_9"/>
<dbReference type="KEGG" id="bse:Bsel_2205"/>
<keyword evidence="8 17" id="KW-0133">Cell shape</keyword>
<proteinExistence type="inferred from homology"/>
<comment type="subcellular location">
    <subcellularLocation>
        <location evidence="1 17">Cell membrane</location>
        <topology evidence="1 17">Multi-pass membrane protein</topology>
    </subcellularLocation>
</comment>
<evidence type="ECO:0000256" key="16">
    <source>
        <dbReference type="ARBA" id="ARBA00047594"/>
    </source>
</evidence>
<dbReference type="EMBL" id="CP001791">
    <property type="protein sequence ID" value="ADH99709.1"/>
    <property type="molecule type" value="Genomic_DNA"/>
</dbReference>
<keyword evidence="12 17" id="KW-0046">Antibiotic resistance</keyword>
<evidence type="ECO:0000256" key="10">
    <source>
        <dbReference type="ARBA" id="ARBA00022989"/>
    </source>
</evidence>
<comment type="miscellaneous">
    <text evidence="17">Bacitracin is thought to be involved in the inhibition of peptidoglycan synthesis by sequestering undecaprenyl diphosphate, thereby reducing the pool of lipid carrier available.</text>
</comment>
<dbReference type="EC" id="3.6.1.27" evidence="3 17"/>
<evidence type="ECO:0000313" key="18">
    <source>
        <dbReference type="EMBL" id="ADH99709.1"/>
    </source>
</evidence>
<dbReference type="AlphaFoldDB" id="D6XVH1"/>
<evidence type="ECO:0000256" key="13">
    <source>
        <dbReference type="ARBA" id="ARBA00023316"/>
    </source>
</evidence>
<name>D6XVH1_BACIE</name>
<evidence type="ECO:0000256" key="3">
    <source>
        <dbReference type="ARBA" id="ARBA00012374"/>
    </source>
</evidence>
<protein>
    <recommendedName>
        <fullName evidence="4 17">Undecaprenyl-diphosphatase</fullName>
        <ecNumber evidence="3 17">3.6.1.27</ecNumber>
    </recommendedName>
    <alternativeName>
        <fullName evidence="15 17">Bacitracin resistance protein</fullName>
    </alternativeName>
    <alternativeName>
        <fullName evidence="14 17">Undecaprenyl pyrophosphate phosphatase</fullName>
    </alternativeName>
</protein>
<evidence type="ECO:0000256" key="14">
    <source>
        <dbReference type="ARBA" id="ARBA00032707"/>
    </source>
</evidence>
<dbReference type="PANTHER" id="PTHR30622">
    <property type="entry name" value="UNDECAPRENYL-DIPHOSPHATASE"/>
    <property type="match status" value="1"/>
</dbReference>
<keyword evidence="19" id="KW-1185">Reference proteome</keyword>
<feature type="transmembrane region" description="Helical" evidence="17">
    <location>
        <begin position="87"/>
        <end position="107"/>
    </location>
</feature>
<dbReference type="PANTHER" id="PTHR30622:SF2">
    <property type="entry name" value="UNDECAPRENYL-DIPHOSPHATASE"/>
    <property type="match status" value="1"/>
</dbReference>
<feature type="transmembrane region" description="Helical" evidence="17">
    <location>
        <begin position="222"/>
        <end position="246"/>
    </location>
</feature>
<dbReference type="GO" id="GO:0008360">
    <property type="term" value="P:regulation of cell shape"/>
    <property type="evidence" value="ECO:0007669"/>
    <property type="project" value="UniProtKB-KW"/>
</dbReference>
<reference evidence="18" key="1">
    <citation type="submission" date="2009-10" db="EMBL/GenBank/DDBJ databases">
        <title>Complete sequence of Bacillus selenitireducens MLS10.</title>
        <authorList>
            <consortium name="US DOE Joint Genome Institute"/>
            <person name="Lucas S."/>
            <person name="Copeland A."/>
            <person name="Lapidus A."/>
            <person name="Glavina del Rio T."/>
            <person name="Dalin E."/>
            <person name="Tice H."/>
            <person name="Bruce D."/>
            <person name="Goodwin L."/>
            <person name="Pitluck S."/>
            <person name="Sims D."/>
            <person name="Brettin T."/>
            <person name="Detter J.C."/>
            <person name="Han C."/>
            <person name="Larimer F."/>
            <person name="Land M."/>
            <person name="Hauser L."/>
            <person name="Kyrpides N."/>
            <person name="Ovchinnikova G."/>
            <person name="Stolz J."/>
        </authorList>
    </citation>
    <scope>NUCLEOTIDE SEQUENCE [LARGE SCALE GENOMIC DNA]</scope>
    <source>
        <strain evidence="18">MLS10</strain>
    </source>
</reference>
<keyword evidence="10 17" id="KW-1133">Transmembrane helix</keyword>
<feature type="transmembrane region" description="Helical" evidence="17">
    <location>
        <begin position="252"/>
        <end position="270"/>
    </location>
</feature>
<evidence type="ECO:0000256" key="7">
    <source>
        <dbReference type="ARBA" id="ARBA00022801"/>
    </source>
</evidence>
<dbReference type="InterPro" id="IPR003824">
    <property type="entry name" value="UppP"/>
</dbReference>
<evidence type="ECO:0000256" key="9">
    <source>
        <dbReference type="ARBA" id="ARBA00022984"/>
    </source>
</evidence>
<dbReference type="GO" id="GO:0050380">
    <property type="term" value="F:undecaprenyl-diphosphatase activity"/>
    <property type="evidence" value="ECO:0007669"/>
    <property type="project" value="UniProtKB-UniRule"/>
</dbReference>
<evidence type="ECO:0000256" key="8">
    <source>
        <dbReference type="ARBA" id="ARBA00022960"/>
    </source>
</evidence>
<feature type="transmembrane region" description="Helical" evidence="17">
    <location>
        <begin position="119"/>
        <end position="135"/>
    </location>
</feature>
<evidence type="ECO:0000256" key="4">
    <source>
        <dbReference type="ARBA" id="ARBA00021581"/>
    </source>
</evidence>
<evidence type="ECO:0000256" key="5">
    <source>
        <dbReference type="ARBA" id="ARBA00022475"/>
    </source>
</evidence>
<dbReference type="eggNOG" id="COG1968">
    <property type="taxonomic scope" value="Bacteria"/>
</dbReference>
<keyword evidence="11 17" id="KW-0472">Membrane</keyword>
<keyword evidence="7 17" id="KW-0378">Hydrolase</keyword>
<evidence type="ECO:0000313" key="19">
    <source>
        <dbReference type="Proteomes" id="UP000000271"/>
    </source>
</evidence>
<dbReference type="Proteomes" id="UP000000271">
    <property type="component" value="Chromosome"/>
</dbReference>
<sequence length="278" mass="30645">MTLTLFEAIVFGIVQGLTEFLPVSSTAHIVITQLVFGYTFPGLSFEIFLHIASVLAVMMYFWKDLWSVIKGFVLFILHRSKEHRTQFFFGVYILIATAITGGLGVMLNDFFGDAFKTPAVIAGALTITGLSLIFIERFHQYGQRKEEDMSVKDSIIVGLGQTLAVVPGISRSGATLVVALLAGLDRETAVRYSFLLSIPVILGSTVLAVGDFTADMVNHIGILNLFVSFIVTFIFSVIGIIWLISFLKKSRLIYFAIYCFVIAALVLLFIDPSTVMDV</sequence>
<dbReference type="HAMAP" id="MF_01006">
    <property type="entry name" value="Undec_diphosphatase"/>
    <property type="match status" value="1"/>
</dbReference>
<evidence type="ECO:0000256" key="6">
    <source>
        <dbReference type="ARBA" id="ARBA00022692"/>
    </source>
</evidence>
<evidence type="ECO:0000256" key="2">
    <source>
        <dbReference type="ARBA" id="ARBA00010621"/>
    </source>
</evidence>
<comment type="function">
    <text evidence="17">Catalyzes the dephosphorylation of undecaprenyl diphosphate (UPP). Confers resistance to bacitracin.</text>
</comment>
<comment type="similarity">
    <text evidence="2 17">Belongs to the UppP family.</text>
</comment>
<feature type="transmembrane region" description="Helical" evidence="17">
    <location>
        <begin position="190"/>
        <end position="210"/>
    </location>
</feature>
<evidence type="ECO:0000256" key="17">
    <source>
        <dbReference type="HAMAP-Rule" id="MF_01006"/>
    </source>
</evidence>
<dbReference type="GO" id="GO:0005886">
    <property type="term" value="C:plasma membrane"/>
    <property type="evidence" value="ECO:0007669"/>
    <property type="project" value="UniProtKB-SubCell"/>
</dbReference>
<feature type="transmembrane region" description="Helical" evidence="17">
    <location>
        <begin position="40"/>
        <end position="62"/>
    </location>
</feature>
<keyword evidence="5 17" id="KW-1003">Cell membrane</keyword>
<evidence type="ECO:0000256" key="11">
    <source>
        <dbReference type="ARBA" id="ARBA00023136"/>
    </source>
</evidence>